<evidence type="ECO:0000256" key="1">
    <source>
        <dbReference type="SAM" id="Phobius"/>
    </source>
</evidence>
<organism evidence="2 3">
    <name type="scientific">Nitrososphaera viennensis EN76</name>
    <dbReference type="NCBI Taxonomy" id="926571"/>
    <lineage>
        <taxon>Archaea</taxon>
        <taxon>Nitrososphaerota</taxon>
        <taxon>Nitrososphaeria</taxon>
        <taxon>Nitrososphaerales</taxon>
        <taxon>Nitrososphaeraceae</taxon>
        <taxon>Nitrososphaera</taxon>
    </lineage>
</organism>
<gene>
    <name evidence="2" type="ORF">NVIE_019260</name>
</gene>
<proteinExistence type="predicted"/>
<dbReference type="AlphaFoldDB" id="A0A060HLU4"/>
<keyword evidence="1" id="KW-0812">Transmembrane</keyword>
<evidence type="ECO:0000313" key="2">
    <source>
        <dbReference type="EMBL" id="AIC16185.1"/>
    </source>
</evidence>
<dbReference type="Proteomes" id="UP000027093">
    <property type="component" value="Chromosome"/>
</dbReference>
<sequence length="187" mass="20957">MFDNRFVLEKILFLHNAIFLMRESNCNLYCFQTNFVFMNNKRKNSSSIGRLALSLAFAAVLVFSAASMGKSVSAQGNATGTEGATTTTTPLQYIANIKQLLGELQNEYNTGNYTQAEKLAEQAYLDNFEHVEDPLANAGQKELMEQTEHMLREELRQKIRDKIPADELAAFISTINAKLAEAEKVFS</sequence>
<keyword evidence="3" id="KW-1185">Reference proteome</keyword>
<feature type="transmembrane region" description="Helical" evidence="1">
    <location>
        <begin position="48"/>
        <end position="68"/>
    </location>
</feature>
<reference evidence="2 3" key="1">
    <citation type="journal article" date="2014" name="Int. J. Syst. Evol. Microbiol.">
        <title>Nitrososphaera viennensis gen. nov., sp. nov., an aerobic and mesophilic, ammonia-oxidizing archaeon from soil and a member of the archaeal phylum Thaumarchaeota.</title>
        <authorList>
            <person name="Stieglmeier M."/>
            <person name="Klingl A."/>
            <person name="Alves R.J."/>
            <person name="Rittmann S.K."/>
            <person name="Melcher M."/>
            <person name="Leisch N."/>
            <person name="Schleper C."/>
        </authorList>
    </citation>
    <scope>NUCLEOTIDE SEQUENCE [LARGE SCALE GENOMIC DNA]</scope>
    <source>
        <strain evidence="2">EN76</strain>
    </source>
</reference>
<dbReference type="EMBL" id="CP007536">
    <property type="protein sequence ID" value="AIC16185.1"/>
    <property type="molecule type" value="Genomic_DNA"/>
</dbReference>
<name>A0A060HLU4_9ARCH</name>
<keyword evidence="1" id="KW-1133">Transmembrane helix</keyword>
<protein>
    <submittedName>
        <fullName evidence="2">Uncharacterized protein</fullName>
    </submittedName>
</protein>
<keyword evidence="1" id="KW-0472">Membrane</keyword>
<dbReference type="KEGG" id="nvn:NVIE_019260"/>
<evidence type="ECO:0000313" key="3">
    <source>
        <dbReference type="Proteomes" id="UP000027093"/>
    </source>
</evidence>
<accession>A0A060HLU4</accession>
<dbReference type="HOGENOM" id="CLU_124267_0_0_2"/>